<evidence type="ECO:0000313" key="2">
    <source>
        <dbReference type="Proteomes" id="UP001202328"/>
    </source>
</evidence>
<dbReference type="EMBL" id="JAJJMB010009041">
    <property type="protein sequence ID" value="KAI3916921.1"/>
    <property type="molecule type" value="Genomic_DNA"/>
</dbReference>
<feature type="non-terminal residue" evidence="1">
    <location>
        <position position="52"/>
    </location>
</feature>
<accession>A0AAD4SR84</accession>
<gene>
    <name evidence="1" type="ORF">MKW98_014382</name>
</gene>
<dbReference type="AlphaFoldDB" id="A0AAD4SR84"/>
<reference evidence="1" key="1">
    <citation type="submission" date="2022-04" db="EMBL/GenBank/DDBJ databases">
        <title>A functionally conserved STORR gene fusion in Papaver species that diverged 16.8 million years ago.</title>
        <authorList>
            <person name="Catania T."/>
        </authorList>
    </citation>
    <scope>NUCLEOTIDE SEQUENCE</scope>
    <source>
        <strain evidence="1">S-188037</strain>
    </source>
</reference>
<evidence type="ECO:0000313" key="1">
    <source>
        <dbReference type="EMBL" id="KAI3916921.1"/>
    </source>
</evidence>
<comment type="caution">
    <text evidence="1">The sequence shown here is derived from an EMBL/GenBank/DDBJ whole genome shotgun (WGS) entry which is preliminary data.</text>
</comment>
<protein>
    <submittedName>
        <fullName evidence="1">Uncharacterized protein</fullName>
    </submittedName>
</protein>
<feature type="non-terminal residue" evidence="1">
    <location>
        <position position="1"/>
    </location>
</feature>
<proteinExistence type="predicted"/>
<dbReference type="Proteomes" id="UP001202328">
    <property type="component" value="Unassembled WGS sequence"/>
</dbReference>
<keyword evidence="2" id="KW-1185">Reference proteome</keyword>
<name>A0AAD4SR84_9MAGN</name>
<organism evidence="1 2">
    <name type="scientific">Papaver atlanticum</name>
    <dbReference type="NCBI Taxonomy" id="357466"/>
    <lineage>
        <taxon>Eukaryota</taxon>
        <taxon>Viridiplantae</taxon>
        <taxon>Streptophyta</taxon>
        <taxon>Embryophyta</taxon>
        <taxon>Tracheophyta</taxon>
        <taxon>Spermatophyta</taxon>
        <taxon>Magnoliopsida</taxon>
        <taxon>Ranunculales</taxon>
        <taxon>Papaveraceae</taxon>
        <taxon>Papaveroideae</taxon>
        <taxon>Papaver</taxon>
    </lineage>
</organism>
<sequence length="52" mass="6092">FLLSQSDLQDCPSFNDEGLSEIVTRWKGTCMARGDHNFFYLSSAVTNWYRKR</sequence>